<dbReference type="AlphaFoldDB" id="N2BD58"/>
<evidence type="ECO:0000313" key="2">
    <source>
        <dbReference type="EMBL" id="EMZ36275.1"/>
    </source>
</evidence>
<dbReference type="InterPro" id="IPR010180">
    <property type="entry name" value="CRISPR-assoc_prot_CXXC-CXXC"/>
</dbReference>
<dbReference type="Pfam" id="PF09706">
    <property type="entry name" value="Cas_CXXC_CXXC"/>
    <property type="match status" value="1"/>
</dbReference>
<sequence>MEKLVVTIDSFLKNAGLVGLKYLLDESDADENITYGITDDRQGIWIDQDFIKNADWTALYFQACIKRYGSMTNYQMVLDKIEQILDKGGREDQEMSAYKEDLKFINEKLLSNSMQSGFENIRYRIERPEVYDLLKKSKLKATMEAEQLYLRLRELQEFLKQPLCAEIFMMKCIIYSYINRFWDGKSFLLPANAKKDMKEMFDVDFSDPFQNYILSDHEKDKNMCIDCGRLFRDKKKAGITFMKDQADDLTRKRSAFWNGKEDAYLCPVCSYLYALVPLGFTLMGNTFVFVNQNRDVTELFRANDVYKKAEYDAVREDQERYASWIARTINLMLQEKSKELGNIQVITRGLYENDRFTFDIVSKEVLKLCNEKKIRSNLNYLAQYPYVKIGKDYWNVHENVILNLLRYRNQYGILKKLMRLAIENDGIVPKAALVYEIQLQTNLIKKAEKNEKTGGGFMSRYKVREQGYELRTELLRVKQTDKDDCIRGTIYQLLNALSVGNVERFMEVIMRTYCSTKLQVPDAFIEFLRDRDTFTEYGYAFLLGLKGSHIVKKEEVTNE</sequence>
<proteinExistence type="predicted"/>
<evidence type="ECO:0000259" key="1">
    <source>
        <dbReference type="Pfam" id="PF09706"/>
    </source>
</evidence>
<gene>
    <name evidence="2" type="ORF">C823_00642</name>
</gene>
<dbReference type="HOGENOM" id="CLU_035397_0_0_9"/>
<dbReference type="eggNOG" id="ENOG502Z80D">
    <property type="taxonomic scope" value="Bacteria"/>
</dbReference>
<comment type="caution">
    <text evidence="2">The sequence shown here is derived from an EMBL/GenBank/DDBJ whole genome shotgun (WGS) entry which is preliminary data.</text>
</comment>
<dbReference type="STRING" id="1235802.C823_00642"/>
<accession>N2BD58</accession>
<dbReference type="NCBIfam" id="TIGR01908">
    <property type="entry name" value="cas_CXXC_CXXC"/>
    <property type="match status" value="1"/>
</dbReference>
<keyword evidence="3" id="KW-1185">Reference proteome</keyword>
<dbReference type="InterPro" id="IPR019121">
    <property type="entry name" value="CRISPR-assoc_CXXC-CXXC_dom"/>
</dbReference>
<organism evidence="2 3">
    <name type="scientific">Eubacterium plexicaudatum ASF492</name>
    <dbReference type="NCBI Taxonomy" id="1235802"/>
    <lineage>
        <taxon>Bacteria</taxon>
        <taxon>Bacillati</taxon>
        <taxon>Bacillota</taxon>
        <taxon>Clostridia</taxon>
        <taxon>Eubacteriales</taxon>
        <taxon>Eubacteriaceae</taxon>
        <taxon>Eubacterium</taxon>
    </lineage>
</organism>
<protein>
    <submittedName>
        <fullName evidence="2">CRISPR-associated protein cas8a1/cst1, subtype I-b/tneap</fullName>
    </submittedName>
</protein>
<reference evidence="2 3" key="1">
    <citation type="journal article" date="2014" name="Genome Announc.">
        <title>Draft genome sequences of the altered schaedler flora, a defined bacterial community from gnotobiotic mice.</title>
        <authorList>
            <person name="Wannemuehler M.J."/>
            <person name="Overstreet A.M."/>
            <person name="Ward D.V."/>
            <person name="Phillips G.J."/>
        </authorList>
    </citation>
    <scope>NUCLEOTIDE SEQUENCE [LARGE SCALE GENOMIC DNA]</scope>
    <source>
        <strain evidence="2 3">ASF492</strain>
    </source>
</reference>
<dbReference type="PATRIC" id="fig|1235802.3.peg.677"/>
<feature type="domain" description="CRISPR-associated protein CXXC-CXXC" evidence="1">
    <location>
        <begin position="219"/>
        <end position="281"/>
    </location>
</feature>
<dbReference type="EMBL" id="AQFT01000023">
    <property type="protein sequence ID" value="EMZ36275.1"/>
    <property type="molecule type" value="Genomic_DNA"/>
</dbReference>
<dbReference type="Proteomes" id="UP000012589">
    <property type="component" value="Unassembled WGS sequence"/>
</dbReference>
<name>N2BD58_9FIRM</name>
<evidence type="ECO:0000313" key="3">
    <source>
        <dbReference type="Proteomes" id="UP000012589"/>
    </source>
</evidence>